<dbReference type="Pfam" id="PF07004">
    <property type="entry name" value="SHIPPO-rpt"/>
    <property type="match status" value="1"/>
</dbReference>
<feature type="compositionally biased region" description="Polar residues" evidence="1">
    <location>
        <begin position="238"/>
        <end position="254"/>
    </location>
</feature>
<dbReference type="HOGENOM" id="CLU_071740_0_0_1"/>
<feature type="compositionally biased region" description="Low complexity" evidence="1">
    <location>
        <begin position="281"/>
        <end position="305"/>
    </location>
</feature>
<dbReference type="OrthoDB" id="323097at2759"/>
<feature type="region of interest" description="Disordered" evidence="1">
    <location>
        <begin position="281"/>
        <end position="316"/>
    </location>
</feature>
<reference evidence="3" key="1">
    <citation type="journal article" date="2006" name="PLoS Biol.">
        <title>Macronuclear genome sequence of the ciliate Tetrahymena thermophila, a model eukaryote.</title>
        <authorList>
            <person name="Eisen J.A."/>
            <person name="Coyne R.S."/>
            <person name="Wu M."/>
            <person name="Wu D."/>
            <person name="Thiagarajan M."/>
            <person name="Wortman J.R."/>
            <person name="Badger J.H."/>
            <person name="Ren Q."/>
            <person name="Amedeo P."/>
            <person name="Jones K.M."/>
            <person name="Tallon L.J."/>
            <person name="Delcher A.L."/>
            <person name="Salzberg S.L."/>
            <person name="Silva J.C."/>
            <person name="Haas B.J."/>
            <person name="Majoros W.H."/>
            <person name="Farzad M."/>
            <person name="Carlton J.M."/>
            <person name="Smith R.K. Jr."/>
            <person name="Garg J."/>
            <person name="Pearlman R.E."/>
            <person name="Karrer K.M."/>
            <person name="Sun L."/>
            <person name="Manning G."/>
            <person name="Elde N.C."/>
            <person name="Turkewitz A.P."/>
            <person name="Asai D.J."/>
            <person name="Wilkes D.E."/>
            <person name="Wang Y."/>
            <person name="Cai H."/>
            <person name="Collins K."/>
            <person name="Stewart B.A."/>
            <person name="Lee S.R."/>
            <person name="Wilamowska K."/>
            <person name="Weinberg Z."/>
            <person name="Ruzzo W.L."/>
            <person name="Wloga D."/>
            <person name="Gaertig J."/>
            <person name="Frankel J."/>
            <person name="Tsao C.-C."/>
            <person name="Gorovsky M.A."/>
            <person name="Keeling P.J."/>
            <person name="Waller R.F."/>
            <person name="Patron N.J."/>
            <person name="Cherry J.M."/>
            <person name="Stover N.A."/>
            <person name="Krieger C.J."/>
            <person name="del Toro C."/>
            <person name="Ryder H.F."/>
            <person name="Williamson S.C."/>
            <person name="Barbeau R.A."/>
            <person name="Hamilton E.P."/>
            <person name="Orias E."/>
        </authorList>
    </citation>
    <scope>NUCLEOTIDE SEQUENCE [LARGE SCALE GENOMIC DNA]</scope>
    <source>
        <strain evidence="3">SB210</strain>
    </source>
</reference>
<dbReference type="eggNOG" id="ENOG502SKZR">
    <property type="taxonomic scope" value="Eukaryota"/>
</dbReference>
<dbReference type="KEGG" id="tet:TTHERM_00046160"/>
<dbReference type="AlphaFoldDB" id="Q23DS5"/>
<feature type="region of interest" description="Disordered" evidence="1">
    <location>
        <begin position="186"/>
        <end position="218"/>
    </location>
</feature>
<keyword evidence="3" id="KW-1185">Reference proteome</keyword>
<proteinExistence type="predicted"/>
<feature type="region of interest" description="Disordered" evidence="1">
    <location>
        <begin position="32"/>
        <end position="101"/>
    </location>
</feature>
<sequence length="316" mass="35126">MSLQFSVTTPVQILNSPVNNSPSKFQFSFSKSPRFLSPKKPTDSFYDLPSQKSTRRAGFGVGQRPDFTKSSVCSPPSKYDLPSQFDKQRSTSRGKSFGTARDKMSEFGIVKKGPLSNPGPGSYQHGNINLNENLSFTMRPKTRDVNCPLFLNGQSTVLQNPGPGQYQNYESINKMGKFQLAKYRSSGATTFNPPRSKRFPKSGNSNPGPGQYKPRNDLEKSGSYVLSIYKSYGSRNFSNASPRQSFVDQASKSTIYKPGPGTYRLPSEFGNYDHLDMYRTSSARSSRSTSVKKNLNQSNNNLSQVDFYASTASSRR</sequence>
<feature type="region of interest" description="Disordered" evidence="1">
    <location>
        <begin position="238"/>
        <end position="260"/>
    </location>
</feature>
<dbReference type="EMBL" id="GG662712">
    <property type="protein sequence ID" value="EAR94387.2"/>
    <property type="molecule type" value="Genomic_DNA"/>
</dbReference>
<gene>
    <name evidence="2" type="ORF">TTHERM_00046160</name>
</gene>
<dbReference type="Proteomes" id="UP000009168">
    <property type="component" value="Unassembled WGS sequence"/>
</dbReference>
<dbReference type="InParanoid" id="Q23DS5"/>
<evidence type="ECO:0000313" key="2">
    <source>
        <dbReference type="EMBL" id="EAR94387.2"/>
    </source>
</evidence>
<dbReference type="GeneID" id="7836803"/>
<dbReference type="InterPro" id="IPR010736">
    <property type="entry name" value="SHIPPO-rpt"/>
</dbReference>
<evidence type="ECO:0000313" key="3">
    <source>
        <dbReference type="Proteomes" id="UP000009168"/>
    </source>
</evidence>
<evidence type="ECO:0000256" key="1">
    <source>
        <dbReference type="SAM" id="MobiDB-lite"/>
    </source>
</evidence>
<protein>
    <submittedName>
        <fullName evidence="2">Sperm-tail PG-rich repeat protein</fullName>
    </submittedName>
</protein>
<dbReference type="RefSeq" id="XP_001014611.2">
    <property type="nucleotide sequence ID" value="XM_001014611.2"/>
</dbReference>
<accession>Q23DS5</accession>
<organism evidence="2 3">
    <name type="scientific">Tetrahymena thermophila (strain SB210)</name>
    <dbReference type="NCBI Taxonomy" id="312017"/>
    <lineage>
        <taxon>Eukaryota</taxon>
        <taxon>Sar</taxon>
        <taxon>Alveolata</taxon>
        <taxon>Ciliophora</taxon>
        <taxon>Intramacronucleata</taxon>
        <taxon>Oligohymenophorea</taxon>
        <taxon>Hymenostomatida</taxon>
        <taxon>Tetrahymenina</taxon>
        <taxon>Tetrahymenidae</taxon>
        <taxon>Tetrahymena</taxon>
    </lineage>
</organism>
<name>Q23DS5_TETTS</name>